<reference evidence="2 3" key="1">
    <citation type="submission" date="2020-05" db="EMBL/GenBank/DDBJ databases">
        <title>Identification and distribution of gene clusters putatively required for synthesis of sphingolipid metabolism inhibitors in phylogenetically diverse species of the filamentous fungus Fusarium.</title>
        <authorList>
            <person name="Kim H.-S."/>
            <person name="Busman M."/>
            <person name="Brown D.W."/>
            <person name="Divon H."/>
            <person name="Uhlig S."/>
            <person name="Proctor R.H."/>
        </authorList>
    </citation>
    <scope>NUCLEOTIDE SEQUENCE [LARGE SCALE GENOMIC DNA]</scope>
    <source>
        <strain evidence="2 3">NRRL 20693</strain>
    </source>
</reference>
<name>A0A8H5TH61_FUSHE</name>
<evidence type="ECO:0000256" key="1">
    <source>
        <dbReference type="SAM" id="MobiDB-lite"/>
    </source>
</evidence>
<feature type="compositionally biased region" description="Polar residues" evidence="1">
    <location>
        <begin position="98"/>
        <end position="108"/>
    </location>
</feature>
<feature type="compositionally biased region" description="Polar residues" evidence="1">
    <location>
        <begin position="131"/>
        <end position="140"/>
    </location>
</feature>
<feature type="compositionally biased region" description="Polar residues" evidence="1">
    <location>
        <begin position="78"/>
        <end position="90"/>
    </location>
</feature>
<evidence type="ECO:0000313" key="3">
    <source>
        <dbReference type="Proteomes" id="UP000567885"/>
    </source>
</evidence>
<feature type="region of interest" description="Disordered" evidence="1">
    <location>
        <begin position="68"/>
        <end position="108"/>
    </location>
</feature>
<sequence>MSLIPLNARIRIEASCNILTIMSNRGRGAGSFFRRGGRGDRGGGILGSAVRSVAGGIGLVSESVSTYKEKKNAEKDATSSGSGPSQSHQNVVADRDQTPQNEYSQPGQQDDFTKMQWELDETQSELLSKPQGDSTSTEAPQDTPDLILDFLKAHGSTSGQPGARLELPVILAQRRPKDRTRGFVRGFAPALEEFGIDETAWLDFLDKFDQSTQASPWIEVINFAEIGGFFIPFAPSIAISAAVYITIDVAKDLNSRQRSNKFLTRMNEQYFYPKGLCCLIMTWREDTGKSHDVVDLTSTVASNMGSYDSGITNKFKNSSGKTYGDFALPEAAPLVFPTLDVLAAANNEESTGFKQSLGNKKTYINEYFDKRAQAQFALNKPDNLLANQQEAPQFTSRYADPSHPSNNGSLISLITGGYVDPNQLRKGRGGRVSARQNQEQQGRGGPAKTGLPLPFKPVHAAKKFVLDKDILYLMVVNLPTEAELNEAKAALAQR</sequence>
<feature type="compositionally biased region" description="Basic and acidic residues" evidence="1">
    <location>
        <begin position="68"/>
        <end position="77"/>
    </location>
</feature>
<dbReference type="AlphaFoldDB" id="A0A8H5TH61"/>
<dbReference type="EMBL" id="JAAGWQ010000079">
    <property type="protein sequence ID" value="KAF5669938.1"/>
    <property type="molecule type" value="Genomic_DNA"/>
</dbReference>
<comment type="caution">
    <text evidence="2">The sequence shown here is derived from an EMBL/GenBank/DDBJ whole genome shotgun (WGS) entry which is preliminary data.</text>
</comment>
<feature type="region of interest" description="Disordered" evidence="1">
    <location>
        <begin position="123"/>
        <end position="142"/>
    </location>
</feature>
<dbReference type="OrthoDB" id="3433125at2759"/>
<keyword evidence="3" id="KW-1185">Reference proteome</keyword>
<evidence type="ECO:0000313" key="2">
    <source>
        <dbReference type="EMBL" id="KAF5669938.1"/>
    </source>
</evidence>
<accession>A0A8H5TH61</accession>
<feature type="region of interest" description="Disordered" evidence="1">
    <location>
        <begin position="424"/>
        <end position="452"/>
    </location>
</feature>
<organism evidence="2 3">
    <name type="scientific">Fusarium heterosporum</name>
    <dbReference type="NCBI Taxonomy" id="42747"/>
    <lineage>
        <taxon>Eukaryota</taxon>
        <taxon>Fungi</taxon>
        <taxon>Dikarya</taxon>
        <taxon>Ascomycota</taxon>
        <taxon>Pezizomycotina</taxon>
        <taxon>Sordariomycetes</taxon>
        <taxon>Hypocreomycetidae</taxon>
        <taxon>Hypocreales</taxon>
        <taxon>Nectriaceae</taxon>
        <taxon>Fusarium</taxon>
        <taxon>Fusarium heterosporum species complex</taxon>
    </lineage>
</organism>
<dbReference type="Proteomes" id="UP000567885">
    <property type="component" value="Unassembled WGS sequence"/>
</dbReference>
<protein>
    <submittedName>
        <fullName evidence="2">Uncharacterized protein</fullName>
    </submittedName>
</protein>
<dbReference type="PANTHER" id="PTHR38887">
    <property type="entry name" value="CHROMOSOME 21, WHOLE GENOME SHOTGUN SEQUENCE"/>
    <property type="match status" value="1"/>
</dbReference>
<dbReference type="PANTHER" id="PTHR38887:SF1">
    <property type="entry name" value="RAS MODIFICATION PROTEIN ERF4"/>
    <property type="match status" value="1"/>
</dbReference>
<gene>
    <name evidence="2" type="ORF">FHETE_4621</name>
</gene>
<proteinExistence type="predicted"/>
<dbReference type="InterPro" id="IPR053221">
    <property type="entry name" value="Burnettramic_acid_biosynth"/>
</dbReference>